<evidence type="ECO:0000313" key="3">
    <source>
        <dbReference type="Proteomes" id="UP000800200"/>
    </source>
</evidence>
<evidence type="ECO:0008006" key="4">
    <source>
        <dbReference type="Google" id="ProtNLM"/>
    </source>
</evidence>
<protein>
    <recommendedName>
        <fullName evidence="4">Trichothecene 3-O-acetyltransferas-like protein</fullName>
    </recommendedName>
</protein>
<proteinExistence type="predicted"/>
<dbReference type="PANTHER" id="PTHR31642:SF310">
    <property type="entry name" value="FATTY ALCOHOL:CAFFEOYL-COA ACYLTRANSFERASE"/>
    <property type="match status" value="1"/>
</dbReference>
<dbReference type="InterPro" id="IPR050317">
    <property type="entry name" value="Plant_Fungal_Acyltransferase"/>
</dbReference>
<keyword evidence="1" id="KW-0808">Transferase</keyword>
<dbReference type="Pfam" id="PF02458">
    <property type="entry name" value="Transferase"/>
    <property type="match status" value="1"/>
</dbReference>
<evidence type="ECO:0000313" key="2">
    <source>
        <dbReference type="EMBL" id="KAF2194368.1"/>
    </source>
</evidence>
<reference evidence="2" key="1">
    <citation type="journal article" date="2020" name="Stud. Mycol.">
        <title>101 Dothideomycetes genomes: a test case for predicting lifestyles and emergence of pathogens.</title>
        <authorList>
            <person name="Haridas S."/>
            <person name="Albert R."/>
            <person name="Binder M."/>
            <person name="Bloem J."/>
            <person name="Labutti K."/>
            <person name="Salamov A."/>
            <person name="Andreopoulos B."/>
            <person name="Baker S."/>
            <person name="Barry K."/>
            <person name="Bills G."/>
            <person name="Bluhm B."/>
            <person name="Cannon C."/>
            <person name="Castanera R."/>
            <person name="Culley D."/>
            <person name="Daum C."/>
            <person name="Ezra D."/>
            <person name="Gonzalez J."/>
            <person name="Henrissat B."/>
            <person name="Kuo A."/>
            <person name="Liang C."/>
            <person name="Lipzen A."/>
            <person name="Lutzoni F."/>
            <person name="Magnuson J."/>
            <person name="Mondo S."/>
            <person name="Nolan M."/>
            <person name="Ohm R."/>
            <person name="Pangilinan J."/>
            <person name="Park H.-J."/>
            <person name="Ramirez L."/>
            <person name="Alfaro M."/>
            <person name="Sun H."/>
            <person name="Tritt A."/>
            <person name="Yoshinaga Y."/>
            <person name="Zwiers L.-H."/>
            <person name="Turgeon B."/>
            <person name="Goodwin S."/>
            <person name="Spatafora J."/>
            <person name="Crous P."/>
            <person name="Grigoriev I."/>
        </authorList>
    </citation>
    <scope>NUCLEOTIDE SEQUENCE</scope>
    <source>
        <strain evidence="2">CBS 207.26</strain>
    </source>
</reference>
<dbReference type="Gene3D" id="3.30.559.10">
    <property type="entry name" value="Chloramphenicol acetyltransferase-like domain"/>
    <property type="match status" value="2"/>
</dbReference>
<dbReference type="OrthoDB" id="1862401at2759"/>
<keyword evidence="3" id="KW-1185">Reference proteome</keyword>
<gene>
    <name evidence="2" type="ORF">K469DRAFT_549022</name>
</gene>
<sequence length="468" mass="51710">MASKKHTTFLSPLDQIMPRNHIRIALVFPTNDYNLALSHLQSGLERTCETLPFVKGRIFNKSSDRDQLAISWDASSSTPIIRELPAPDGYPSYAKLLENAGSSEPYAFSLFPFMERGKENGEEGAQVFGAAYVKTEGGLVLFMSMHHNVMDGPGFGEFVKFWARNTSLGDFPASELRPNTNELSTRRAKILEQLSYTFKEGDRTLTVADILAKHGEYTVKSPLAQTEQTPSVAVPMAPSSSRVFTFSHQKLNAVKTSLANVVDSSFLTINNILSAIIWSHISHIRCTRPSHPEPCPISRLGFAVNGRRILNLLSPPYLGNVAFLAQAELPMSSFSAASHTTHDGLASIISVIATATRQIDRSHIAELTQLPDLLPSLSDLVFGWNILGGPHLSITSWAELGLYDANFGDALGKPQIVRVPDVPRDGLVIILPRRREQGTEEKIEIAVSLRKDDAERLDKDEAWRSWYA</sequence>
<accession>A0A6A6EUD7</accession>
<dbReference type="Proteomes" id="UP000800200">
    <property type="component" value="Unassembled WGS sequence"/>
</dbReference>
<organism evidence="2 3">
    <name type="scientific">Zopfia rhizophila CBS 207.26</name>
    <dbReference type="NCBI Taxonomy" id="1314779"/>
    <lineage>
        <taxon>Eukaryota</taxon>
        <taxon>Fungi</taxon>
        <taxon>Dikarya</taxon>
        <taxon>Ascomycota</taxon>
        <taxon>Pezizomycotina</taxon>
        <taxon>Dothideomycetes</taxon>
        <taxon>Dothideomycetes incertae sedis</taxon>
        <taxon>Zopfiaceae</taxon>
        <taxon>Zopfia</taxon>
    </lineage>
</organism>
<dbReference type="GO" id="GO:0044550">
    <property type="term" value="P:secondary metabolite biosynthetic process"/>
    <property type="evidence" value="ECO:0007669"/>
    <property type="project" value="TreeGrafter"/>
</dbReference>
<dbReference type="AlphaFoldDB" id="A0A6A6EUD7"/>
<name>A0A6A6EUD7_9PEZI</name>
<dbReference type="InterPro" id="IPR023213">
    <property type="entry name" value="CAT-like_dom_sf"/>
</dbReference>
<dbReference type="EMBL" id="ML994612">
    <property type="protein sequence ID" value="KAF2194368.1"/>
    <property type="molecule type" value="Genomic_DNA"/>
</dbReference>
<evidence type="ECO:0000256" key="1">
    <source>
        <dbReference type="ARBA" id="ARBA00022679"/>
    </source>
</evidence>
<dbReference type="PANTHER" id="PTHR31642">
    <property type="entry name" value="TRICHOTHECENE 3-O-ACETYLTRANSFERASE"/>
    <property type="match status" value="1"/>
</dbReference>
<dbReference type="GO" id="GO:0016747">
    <property type="term" value="F:acyltransferase activity, transferring groups other than amino-acyl groups"/>
    <property type="evidence" value="ECO:0007669"/>
    <property type="project" value="TreeGrafter"/>
</dbReference>